<dbReference type="AlphaFoldDB" id="B2JCT4"/>
<evidence type="ECO:0000259" key="4">
    <source>
        <dbReference type="Pfam" id="PF07859"/>
    </source>
</evidence>
<gene>
    <name evidence="5" type="ordered locus">Bphy_0360</name>
</gene>
<name>B2JCT4_PARP8</name>
<evidence type="ECO:0000256" key="3">
    <source>
        <dbReference type="PROSITE-ProRule" id="PRU10038"/>
    </source>
</evidence>
<dbReference type="Pfam" id="PF07859">
    <property type="entry name" value="Abhydrolase_3"/>
    <property type="match status" value="1"/>
</dbReference>
<dbReference type="eggNOG" id="COG0657">
    <property type="taxonomic scope" value="Bacteria"/>
</dbReference>
<evidence type="ECO:0000313" key="5">
    <source>
        <dbReference type="EMBL" id="ACC69553.1"/>
    </source>
</evidence>
<dbReference type="EMBL" id="CP001043">
    <property type="protein sequence ID" value="ACC69553.1"/>
    <property type="molecule type" value="Genomic_DNA"/>
</dbReference>
<evidence type="ECO:0000256" key="2">
    <source>
        <dbReference type="ARBA" id="ARBA00022801"/>
    </source>
</evidence>
<sequence>MSWQSALACWFLRRQFHPQTRHPIIDARRARRMTAKRAYTPRVPSGWTLHERYGAHDAPLRGEWLTRVDGVHKATILYLHGGGYYFCSPQTHRAASFGLAARSGARVFSLDYRLAPEQPFPAALDDALAAYRRLMEEGSKAESIVIAGDSAGGGLALATLVALRDAGEPMPAGAILFSPWTDLAATGASLQTNDGADPMFHGPSIARAAHLYLGGTPATHPYASPLYADLKGLPPLFMQVSSTEVLLDDSRRVADKARAAGVEIDFEIWPNMPHVWQLWVPFIPEAGRALDLAARFVVRVTDESRNVQPSSETSIA</sequence>
<dbReference type="OrthoDB" id="9794445at2"/>
<dbReference type="PROSITE" id="PS01173">
    <property type="entry name" value="LIPASE_GDXG_HIS"/>
    <property type="match status" value="1"/>
</dbReference>
<dbReference type="Gene3D" id="3.40.50.1820">
    <property type="entry name" value="alpha/beta hydrolase"/>
    <property type="match status" value="1"/>
</dbReference>
<protein>
    <submittedName>
        <fullName evidence="5">Alpha/beta hydrolase fold-3 domain protein</fullName>
    </submittedName>
</protein>
<dbReference type="KEGG" id="bph:Bphy_0360"/>
<proteinExistence type="inferred from homology"/>
<dbReference type="InterPro" id="IPR050300">
    <property type="entry name" value="GDXG_lipolytic_enzyme"/>
</dbReference>
<dbReference type="Proteomes" id="UP000001192">
    <property type="component" value="Chromosome 1"/>
</dbReference>
<dbReference type="InterPro" id="IPR033140">
    <property type="entry name" value="Lipase_GDXG_put_SER_AS"/>
</dbReference>
<evidence type="ECO:0000256" key="1">
    <source>
        <dbReference type="ARBA" id="ARBA00010515"/>
    </source>
</evidence>
<dbReference type="STRING" id="391038.Bphy_0360"/>
<dbReference type="RefSeq" id="WP_012399779.1">
    <property type="nucleotide sequence ID" value="NC_010622.1"/>
</dbReference>
<dbReference type="InterPro" id="IPR013094">
    <property type="entry name" value="AB_hydrolase_3"/>
</dbReference>
<dbReference type="InterPro" id="IPR029058">
    <property type="entry name" value="AB_hydrolase_fold"/>
</dbReference>
<evidence type="ECO:0000313" key="6">
    <source>
        <dbReference type="Proteomes" id="UP000001192"/>
    </source>
</evidence>
<dbReference type="InterPro" id="IPR002168">
    <property type="entry name" value="Lipase_GDXG_HIS_AS"/>
</dbReference>
<keyword evidence="2 5" id="KW-0378">Hydrolase</keyword>
<accession>B2JCT4</accession>
<dbReference type="HOGENOM" id="CLU_012494_13_1_4"/>
<feature type="active site" evidence="3">
    <location>
        <position position="150"/>
    </location>
</feature>
<keyword evidence="6" id="KW-1185">Reference proteome</keyword>
<comment type="similarity">
    <text evidence="1">Belongs to the 'GDXG' lipolytic enzyme family.</text>
</comment>
<reference evidence="6" key="1">
    <citation type="journal article" date="2014" name="Stand. Genomic Sci.">
        <title>Complete genome sequence of Burkholderia phymatum STM815(T), a broad host range and efficient nitrogen-fixing symbiont of Mimosa species.</title>
        <authorList>
            <person name="Moulin L."/>
            <person name="Klonowska A."/>
            <person name="Caroline B."/>
            <person name="Booth K."/>
            <person name="Vriezen J.A."/>
            <person name="Melkonian R."/>
            <person name="James E.K."/>
            <person name="Young J.P."/>
            <person name="Bena G."/>
            <person name="Hauser L."/>
            <person name="Land M."/>
            <person name="Kyrpides N."/>
            <person name="Bruce D."/>
            <person name="Chain P."/>
            <person name="Copeland A."/>
            <person name="Pitluck S."/>
            <person name="Woyke T."/>
            <person name="Lizotte-Waniewski M."/>
            <person name="Bristow J."/>
            <person name="Riley M."/>
        </authorList>
    </citation>
    <scope>NUCLEOTIDE SEQUENCE [LARGE SCALE GENOMIC DNA]</scope>
    <source>
        <strain evidence="6">DSM 17167 / CIP 108236 / LMG 21445 / STM815</strain>
    </source>
</reference>
<organism evidence="5 6">
    <name type="scientific">Paraburkholderia phymatum (strain DSM 17167 / CIP 108236 / LMG 21445 / STM815)</name>
    <name type="common">Burkholderia phymatum</name>
    <dbReference type="NCBI Taxonomy" id="391038"/>
    <lineage>
        <taxon>Bacteria</taxon>
        <taxon>Pseudomonadati</taxon>
        <taxon>Pseudomonadota</taxon>
        <taxon>Betaproteobacteria</taxon>
        <taxon>Burkholderiales</taxon>
        <taxon>Burkholderiaceae</taxon>
        <taxon>Paraburkholderia</taxon>
    </lineage>
</organism>
<dbReference type="SUPFAM" id="SSF53474">
    <property type="entry name" value="alpha/beta-Hydrolases"/>
    <property type="match status" value="1"/>
</dbReference>
<dbReference type="PANTHER" id="PTHR48081:SF30">
    <property type="entry name" value="ACETYL-HYDROLASE LIPR-RELATED"/>
    <property type="match status" value="1"/>
</dbReference>
<dbReference type="GO" id="GO:0004806">
    <property type="term" value="F:triacylglycerol lipase activity"/>
    <property type="evidence" value="ECO:0007669"/>
    <property type="project" value="TreeGrafter"/>
</dbReference>
<dbReference type="PROSITE" id="PS01174">
    <property type="entry name" value="LIPASE_GDXG_SER"/>
    <property type="match status" value="1"/>
</dbReference>
<dbReference type="PANTHER" id="PTHR48081">
    <property type="entry name" value="AB HYDROLASE SUPERFAMILY PROTEIN C4A8.06C"/>
    <property type="match status" value="1"/>
</dbReference>
<feature type="domain" description="Alpha/beta hydrolase fold-3" evidence="4">
    <location>
        <begin position="76"/>
        <end position="277"/>
    </location>
</feature>